<gene>
    <name evidence="5" type="ORF">BYL167_LOCUS46673</name>
    <name evidence="4" type="ORF">GIL414_LOCUS41916</name>
</gene>
<proteinExistence type="predicted"/>
<dbReference type="EMBL" id="CAJOBJ010120025">
    <property type="protein sequence ID" value="CAF4671722.1"/>
    <property type="molecule type" value="Genomic_DNA"/>
</dbReference>
<evidence type="ECO:0000313" key="6">
    <source>
        <dbReference type="Proteomes" id="UP000681720"/>
    </source>
</evidence>
<organism evidence="4 6">
    <name type="scientific">Rotaria magnacalcarata</name>
    <dbReference type="NCBI Taxonomy" id="392030"/>
    <lineage>
        <taxon>Eukaryota</taxon>
        <taxon>Metazoa</taxon>
        <taxon>Spiralia</taxon>
        <taxon>Gnathifera</taxon>
        <taxon>Rotifera</taxon>
        <taxon>Eurotatoria</taxon>
        <taxon>Bdelloidea</taxon>
        <taxon>Philodinida</taxon>
        <taxon>Philodinidae</taxon>
        <taxon>Rotaria</taxon>
    </lineage>
</organism>
<keyword evidence="3" id="KW-0067">ATP-binding</keyword>
<dbReference type="GO" id="GO:0005524">
    <property type="term" value="F:ATP binding"/>
    <property type="evidence" value="ECO:0007669"/>
    <property type="project" value="UniProtKB-KW"/>
</dbReference>
<dbReference type="PANTHER" id="PTHR43272:SF33">
    <property type="entry name" value="AMP-BINDING DOMAIN-CONTAINING PROTEIN-RELATED"/>
    <property type="match status" value="1"/>
</dbReference>
<sequence length="81" mass="9176">ASVVPRVLNKVYDAIIKDVNKSAIKKYLVQQALREQPPFLSHFVFRKVRALFGGKLQGIITASAPMRPDVMHFFRIALNIP</sequence>
<dbReference type="AlphaFoldDB" id="A0A8S2ZYF5"/>
<reference evidence="4" key="1">
    <citation type="submission" date="2021-02" db="EMBL/GenBank/DDBJ databases">
        <authorList>
            <person name="Nowell W R."/>
        </authorList>
    </citation>
    <scope>NUCLEOTIDE SEQUENCE</scope>
</reference>
<name>A0A8S2ZYF5_9BILA</name>
<evidence type="ECO:0000256" key="1">
    <source>
        <dbReference type="ARBA" id="ARBA00022598"/>
    </source>
</evidence>
<dbReference type="EMBL" id="CAJOBH010132520">
    <property type="protein sequence ID" value="CAF4765054.1"/>
    <property type="molecule type" value="Genomic_DNA"/>
</dbReference>
<keyword evidence="2" id="KW-0547">Nucleotide-binding</keyword>
<dbReference type="PANTHER" id="PTHR43272">
    <property type="entry name" value="LONG-CHAIN-FATTY-ACID--COA LIGASE"/>
    <property type="match status" value="1"/>
</dbReference>
<dbReference type="Proteomes" id="UP000681967">
    <property type="component" value="Unassembled WGS sequence"/>
</dbReference>
<dbReference type="GO" id="GO:0004467">
    <property type="term" value="F:long-chain fatty acid-CoA ligase activity"/>
    <property type="evidence" value="ECO:0007669"/>
    <property type="project" value="TreeGrafter"/>
</dbReference>
<evidence type="ECO:0000256" key="2">
    <source>
        <dbReference type="ARBA" id="ARBA00022741"/>
    </source>
</evidence>
<evidence type="ECO:0000313" key="5">
    <source>
        <dbReference type="EMBL" id="CAF4765054.1"/>
    </source>
</evidence>
<keyword evidence="1" id="KW-0436">Ligase</keyword>
<dbReference type="GO" id="GO:0016020">
    <property type="term" value="C:membrane"/>
    <property type="evidence" value="ECO:0007669"/>
    <property type="project" value="TreeGrafter"/>
</dbReference>
<evidence type="ECO:0000256" key="3">
    <source>
        <dbReference type="ARBA" id="ARBA00022840"/>
    </source>
</evidence>
<accession>A0A8S2ZYF5</accession>
<dbReference type="Proteomes" id="UP000681720">
    <property type="component" value="Unassembled WGS sequence"/>
</dbReference>
<protein>
    <submittedName>
        <fullName evidence="4">Uncharacterized protein</fullName>
    </submittedName>
</protein>
<comment type="caution">
    <text evidence="4">The sequence shown here is derived from an EMBL/GenBank/DDBJ whole genome shotgun (WGS) entry which is preliminary data.</text>
</comment>
<feature type="non-terminal residue" evidence="4">
    <location>
        <position position="81"/>
    </location>
</feature>
<evidence type="ECO:0000313" key="4">
    <source>
        <dbReference type="EMBL" id="CAF4671722.1"/>
    </source>
</evidence>
<feature type="non-terminal residue" evidence="4">
    <location>
        <position position="1"/>
    </location>
</feature>